<evidence type="ECO:0000259" key="2">
    <source>
        <dbReference type="Pfam" id="PF05970"/>
    </source>
</evidence>
<dbReference type="PhylomeDB" id="T1IVW9"/>
<sequence length="429" mass="48576">MIHRIEILPGANSALLLAPTGVAANNIGGATIHSALHVHTLSTIFTDLTGESLMQFQQSMQNIRYVIIDEMSMLGLNLLLKIDQRLRQAKPESADVQFDGLFVYLFGDFAQLPPVGDKPLYSTVYLNHHVQAKALYLSFKKAFILTSIMRQVGDDQIQFKHVLFHIANGCIDMDDYNLISTRFLENNYDLREIFNDSVHLMGKNVDIDEFNYRKLQDSNLPEKHNNATAASATQDEAQGLVSNLYLSVGTKVILRKNLWTDKGLCNGSIGIITDIIYKENSEVDSYYEAMPICILVEFEKYTGPTFIANSIPIVPLSDSKKNIACTRKQFSLAVAYAISIHRSQGVTLDKAVVNIGNSEFAVGLKYVAFSRFTYFNISRLIQINNKKAMVERCQEFINFEAMNRYLKRCELPIFMPQTCTLLFLFRTLW</sequence>
<dbReference type="InterPro" id="IPR049163">
    <property type="entry name" value="Pif1-like_2B_dom"/>
</dbReference>
<dbReference type="SUPFAM" id="SSF52540">
    <property type="entry name" value="P-loop containing nucleoside triphosphate hydrolases"/>
    <property type="match status" value="2"/>
</dbReference>
<dbReference type="GO" id="GO:0000723">
    <property type="term" value="P:telomere maintenance"/>
    <property type="evidence" value="ECO:0007669"/>
    <property type="project" value="InterPro"/>
</dbReference>
<dbReference type="InterPro" id="IPR027417">
    <property type="entry name" value="P-loop_NTPase"/>
</dbReference>
<dbReference type="Proteomes" id="UP000014500">
    <property type="component" value="Unassembled WGS sequence"/>
</dbReference>
<keyword evidence="1" id="KW-0234">DNA repair</keyword>
<dbReference type="GO" id="GO:0006281">
    <property type="term" value="P:DNA repair"/>
    <property type="evidence" value="ECO:0007669"/>
    <property type="project" value="UniProtKB-KW"/>
</dbReference>
<evidence type="ECO:0000313" key="5">
    <source>
        <dbReference type="Proteomes" id="UP000014500"/>
    </source>
</evidence>
<organism evidence="4 5">
    <name type="scientific">Strigamia maritima</name>
    <name type="common">European centipede</name>
    <name type="synonym">Geophilus maritimus</name>
    <dbReference type="NCBI Taxonomy" id="126957"/>
    <lineage>
        <taxon>Eukaryota</taxon>
        <taxon>Metazoa</taxon>
        <taxon>Ecdysozoa</taxon>
        <taxon>Arthropoda</taxon>
        <taxon>Myriapoda</taxon>
        <taxon>Chilopoda</taxon>
        <taxon>Pleurostigmophora</taxon>
        <taxon>Geophilomorpha</taxon>
        <taxon>Linotaeniidae</taxon>
        <taxon>Strigamia</taxon>
    </lineage>
</organism>
<dbReference type="GO" id="GO:0005524">
    <property type="term" value="F:ATP binding"/>
    <property type="evidence" value="ECO:0007669"/>
    <property type="project" value="UniProtKB-KW"/>
</dbReference>
<keyword evidence="1" id="KW-0378">Hydrolase</keyword>
<dbReference type="Pfam" id="PF05970">
    <property type="entry name" value="PIF1"/>
    <property type="match status" value="1"/>
</dbReference>
<comment type="cofactor">
    <cofactor evidence="1">
        <name>Mg(2+)</name>
        <dbReference type="ChEBI" id="CHEBI:18420"/>
    </cofactor>
</comment>
<dbReference type="GO" id="GO:0043139">
    <property type="term" value="F:5'-3' DNA helicase activity"/>
    <property type="evidence" value="ECO:0007669"/>
    <property type="project" value="UniProtKB-EC"/>
</dbReference>
<name>T1IVW9_STRMM</name>
<dbReference type="PANTHER" id="PTHR47642">
    <property type="entry name" value="ATP-DEPENDENT DNA HELICASE"/>
    <property type="match status" value="1"/>
</dbReference>
<comment type="similarity">
    <text evidence="1">Belongs to the helicase family.</text>
</comment>
<dbReference type="HOGENOM" id="CLU_001613_3_0_1"/>
<dbReference type="eggNOG" id="KOG0987">
    <property type="taxonomic scope" value="Eukaryota"/>
</dbReference>
<dbReference type="GO" id="GO:0016887">
    <property type="term" value="F:ATP hydrolysis activity"/>
    <property type="evidence" value="ECO:0007669"/>
    <property type="project" value="RHEA"/>
</dbReference>
<comment type="catalytic activity">
    <reaction evidence="1">
        <text>ATP + H2O = ADP + phosphate + H(+)</text>
        <dbReference type="Rhea" id="RHEA:13065"/>
        <dbReference type="ChEBI" id="CHEBI:15377"/>
        <dbReference type="ChEBI" id="CHEBI:15378"/>
        <dbReference type="ChEBI" id="CHEBI:30616"/>
        <dbReference type="ChEBI" id="CHEBI:43474"/>
        <dbReference type="ChEBI" id="CHEBI:456216"/>
        <dbReference type="EC" id="5.6.2.3"/>
    </reaction>
</comment>
<dbReference type="OMA" id="CKNAMMD"/>
<proteinExistence type="inferred from homology"/>
<dbReference type="CDD" id="cd18809">
    <property type="entry name" value="SF1_C_RecD"/>
    <property type="match status" value="1"/>
</dbReference>
<keyword evidence="1" id="KW-0227">DNA damage</keyword>
<dbReference type="Pfam" id="PF21530">
    <property type="entry name" value="Pif1_2B_dom"/>
    <property type="match status" value="1"/>
</dbReference>
<dbReference type="Gene3D" id="3.40.50.300">
    <property type="entry name" value="P-loop containing nucleotide triphosphate hydrolases"/>
    <property type="match status" value="1"/>
</dbReference>
<dbReference type="EnsemblMetazoa" id="SMAR005324-RA">
    <property type="protein sequence ID" value="SMAR005324-PA"/>
    <property type="gene ID" value="SMAR005324"/>
</dbReference>
<reference evidence="4" key="2">
    <citation type="submission" date="2015-02" db="UniProtKB">
        <authorList>
            <consortium name="EnsemblMetazoa"/>
        </authorList>
    </citation>
    <scope>IDENTIFICATION</scope>
</reference>
<dbReference type="GO" id="GO:0006310">
    <property type="term" value="P:DNA recombination"/>
    <property type="evidence" value="ECO:0007669"/>
    <property type="project" value="UniProtKB-KW"/>
</dbReference>
<protein>
    <recommendedName>
        <fullName evidence="1">ATP-dependent DNA helicase</fullName>
        <ecNumber evidence="1">5.6.2.3</ecNumber>
    </recommendedName>
</protein>
<evidence type="ECO:0000313" key="4">
    <source>
        <dbReference type="EnsemblMetazoa" id="SMAR005324-PA"/>
    </source>
</evidence>
<dbReference type="STRING" id="126957.T1IVW9"/>
<dbReference type="InterPro" id="IPR010285">
    <property type="entry name" value="DNA_helicase_pif1-like_DEAD"/>
</dbReference>
<reference evidence="5" key="1">
    <citation type="submission" date="2011-05" db="EMBL/GenBank/DDBJ databases">
        <authorList>
            <person name="Richards S.R."/>
            <person name="Qu J."/>
            <person name="Jiang H."/>
            <person name="Jhangiani S.N."/>
            <person name="Agravi P."/>
            <person name="Goodspeed R."/>
            <person name="Gross S."/>
            <person name="Mandapat C."/>
            <person name="Jackson L."/>
            <person name="Mathew T."/>
            <person name="Pu L."/>
            <person name="Thornton R."/>
            <person name="Saada N."/>
            <person name="Wilczek-Boney K.B."/>
            <person name="Lee S."/>
            <person name="Kovar C."/>
            <person name="Wu Y."/>
            <person name="Scherer S.E."/>
            <person name="Worley K.C."/>
            <person name="Muzny D.M."/>
            <person name="Gibbs R."/>
        </authorList>
    </citation>
    <scope>NUCLEOTIDE SEQUENCE</scope>
    <source>
        <strain evidence="5">Brora</strain>
    </source>
</reference>
<keyword evidence="5" id="KW-1185">Reference proteome</keyword>
<evidence type="ECO:0000256" key="1">
    <source>
        <dbReference type="RuleBase" id="RU363044"/>
    </source>
</evidence>
<keyword evidence="1" id="KW-0067">ATP-binding</keyword>
<keyword evidence="1" id="KW-0233">DNA recombination</keyword>
<keyword evidence="1" id="KW-0347">Helicase</keyword>
<evidence type="ECO:0000259" key="3">
    <source>
        <dbReference type="Pfam" id="PF21530"/>
    </source>
</evidence>
<dbReference type="InterPro" id="IPR051055">
    <property type="entry name" value="PIF1_helicase"/>
</dbReference>
<accession>T1IVW9</accession>
<dbReference type="AlphaFoldDB" id="T1IVW9"/>
<keyword evidence="1" id="KW-0547">Nucleotide-binding</keyword>
<dbReference type="EC" id="5.6.2.3" evidence="1"/>
<feature type="domain" description="DNA helicase Pif1-like DEAD-box helicase" evidence="2">
    <location>
        <begin position="11"/>
        <end position="172"/>
    </location>
</feature>
<feature type="domain" description="DNA helicase Pif1-like 2B" evidence="3">
    <location>
        <begin position="243"/>
        <end position="274"/>
    </location>
</feature>
<dbReference type="EMBL" id="AFFK01019788">
    <property type="status" value="NOT_ANNOTATED_CDS"/>
    <property type="molecule type" value="Genomic_DNA"/>
</dbReference>